<evidence type="ECO:0000256" key="1">
    <source>
        <dbReference type="ARBA" id="ARBA00004651"/>
    </source>
</evidence>
<protein>
    <submittedName>
        <fullName evidence="8">Proline/betaine transporter ProP6</fullName>
    </submittedName>
</protein>
<dbReference type="PANTHER" id="PTHR43528:SF1">
    <property type="entry name" value="ALPHA-KETOGLUTARATE PERMEASE"/>
    <property type="match status" value="1"/>
</dbReference>
<dbReference type="InterPro" id="IPR051084">
    <property type="entry name" value="H+-coupled_symporters"/>
</dbReference>
<dbReference type="STRING" id="45065.Lgee_0954"/>
<dbReference type="Gene3D" id="1.20.1250.20">
    <property type="entry name" value="MFS general substrate transporter like domains"/>
    <property type="match status" value="2"/>
</dbReference>
<name>A0A0W0TY28_9GAMM</name>
<dbReference type="SUPFAM" id="SSF103473">
    <property type="entry name" value="MFS general substrate transporter"/>
    <property type="match status" value="1"/>
</dbReference>
<keyword evidence="5" id="KW-0769">Symport</keyword>
<dbReference type="InterPro" id="IPR036259">
    <property type="entry name" value="MFS_trans_sf"/>
</dbReference>
<dbReference type="Pfam" id="PF07690">
    <property type="entry name" value="MFS_1"/>
    <property type="match status" value="1"/>
</dbReference>
<dbReference type="InterPro" id="IPR011701">
    <property type="entry name" value="MFS"/>
</dbReference>
<keyword evidence="3" id="KW-1003">Cell membrane</keyword>
<comment type="subcellular location">
    <subcellularLocation>
        <location evidence="1">Cell membrane</location>
        <topology evidence="1">Multi-pass membrane protein</topology>
    </subcellularLocation>
</comment>
<accession>A0A0W0TY28</accession>
<keyword evidence="9" id="KW-1185">Reference proteome</keyword>
<sequence>MKHITRIILAGSLGNLIESFDMAICELLSIYMAVYLVGNVSEGLFIVFLTFLAGYLARPLGAMAMGSLSDIYGRKIVLAGSILIMGISTSLIAFIPSHNHMNNYSVIILLSLRIIQSFFCGAEYLNSSTYLIENVDASKRGSTGSWASFGTMTGMLVASILALIVYHYNHIYPEYKWLIWRIPFIVALLGSSVGLYIRLFIPESLEYILYYSDRPKPKFNELIKTSLSHIRNNKRMAFKAFLLSCLGVTTTFQIFIYGPMQTHLYGHFNDHEILISNIISLMVLLSIFPLIGKLSDKFNREKIVILASIGFMILSQPFFYSMSTTNLINYVFAQALISIPASAYYATAPVILAEMFPINLRCTILSVIYSIAASLSAGLAPVVSMILVEKTNIPSSPSILILILVSALLLLVKKSFYVAKKTQDSL</sequence>
<keyword evidence="2" id="KW-0813">Transport</keyword>
<evidence type="ECO:0000256" key="2">
    <source>
        <dbReference type="ARBA" id="ARBA00022448"/>
    </source>
</evidence>
<keyword evidence="4" id="KW-0812">Transmembrane</keyword>
<dbReference type="PROSITE" id="PS50850">
    <property type="entry name" value="MFS"/>
    <property type="match status" value="1"/>
</dbReference>
<dbReference type="PATRIC" id="fig|45065.4.peg.1025"/>
<keyword evidence="6" id="KW-1133">Transmembrane helix</keyword>
<dbReference type="GO" id="GO:0015293">
    <property type="term" value="F:symporter activity"/>
    <property type="evidence" value="ECO:0007669"/>
    <property type="project" value="UniProtKB-KW"/>
</dbReference>
<evidence type="ECO:0000256" key="5">
    <source>
        <dbReference type="ARBA" id="ARBA00022847"/>
    </source>
</evidence>
<dbReference type="InterPro" id="IPR020846">
    <property type="entry name" value="MFS_dom"/>
</dbReference>
<dbReference type="EMBL" id="LNYC01000032">
    <property type="protein sequence ID" value="KTD00690.1"/>
    <property type="molecule type" value="Genomic_DNA"/>
</dbReference>
<dbReference type="PANTHER" id="PTHR43528">
    <property type="entry name" value="ALPHA-KETOGLUTARATE PERMEASE"/>
    <property type="match status" value="1"/>
</dbReference>
<evidence type="ECO:0000256" key="4">
    <source>
        <dbReference type="ARBA" id="ARBA00022692"/>
    </source>
</evidence>
<gene>
    <name evidence="8" type="ORF">Lgee_0954</name>
</gene>
<evidence type="ECO:0000313" key="9">
    <source>
        <dbReference type="Proteomes" id="UP000054785"/>
    </source>
</evidence>
<dbReference type="GO" id="GO:0005886">
    <property type="term" value="C:plasma membrane"/>
    <property type="evidence" value="ECO:0007669"/>
    <property type="project" value="UniProtKB-SubCell"/>
</dbReference>
<evidence type="ECO:0000256" key="6">
    <source>
        <dbReference type="ARBA" id="ARBA00022989"/>
    </source>
</evidence>
<dbReference type="InterPro" id="IPR005828">
    <property type="entry name" value="MFS_sugar_transport-like"/>
</dbReference>
<dbReference type="AlphaFoldDB" id="A0A0W0TY28"/>
<evidence type="ECO:0000313" key="8">
    <source>
        <dbReference type="EMBL" id="KTD00690.1"/>
    </source>
</evidence>
<evidence type="ECO:0000256" key="3">
    <source>
        <dbReference type="ARBA" id="ARBA00022475"/>
    </source>
</evidence>
<dbReference type="Proteomes" id="UP000054785">
    <property type="component" value="Unassembled WGS sequence"/>
</dbReference>
<organism evidence="8 9">
    <name type="scientific">Legionella geestiana</name>
    <dbReference type="NCBI Taxonomy" id="45065"/>
    <lineage>
        <taxon>Bacteria</taxon>
        <taxon>Pseudomonadati</taxon>
        <taxon>Pseudomonadota</taxon>
        <taxon>Gammaproteobacteria</taxon>
        <taxon>Legionellales</taxon>
        <taxon>Legionellaceae</taxon>
        <taxon>Legionella</taxon>
    </lineage>
</organism>
<dbReference type="RefSeq" id="WP_051551003.1">
    <property type="nucleotide sequence ID" value="NZ_CAAAHN010000001.1"/>
</dbReference>
<proteinExistence type="predicted"/>
<comment type="caution">
    <text evidence="8">The sequence shown here is derived from an EMBL/GenBank/DDBJ whole genome shotgun (WGS) entry which is preliminary data.</text>
</comment>
<dbReference type="Pfam" id="PF00083">
    <property type="entry name" value="Sugar_tr"/>
    <property type="match status" value="1"/>
</dbReference>
<dbReference type="OrthoDB" id="3690818at2"/>
<reference evidence="8 9" key="1">
    <citation type="submission" date="2015-11" db="EMBL/GenBank/DDBJ databases">
        <title>Genomic analysis of 38 Legionella species identifies large and diverse effector repertoires.</title>
        <authorList>
            <person name="Burstein D."/>
            <person name="Amaro F."/>
            <person name="Zusman T."/>
            <person name="Lifshitz Z."/>
            <person name="Cohen O."/>
            <person name="Gilbert J.A."/>
            <person name="Pupko T."/>
            <person name="Shuman H.A."/>
            <person name="Segal G."/>
        </authorList>
    </citation>
    <scope>NUCLEOTIDE SEQUENCE [LARGE SCALE GENOMIC DNA]</scope>
    <source>
        <strain evidence="8 9">ATCC 49504</strain>
    </source>
</reference>
<evidence type="ECO:0000256" key="7">
    <source>
        <dbReference type="ARBA" id="ARBA00023136"/>
    </source>
</evidence>
<keyword evidence="7" id="KW-0472">Membrane</keyword>